<comment type="caution">
    <text evidence="2">The sequence shown here is derived from an EMBL/GenBank/DDBJ whole genome shotgun (WGS) entry which is preliminary data.</text>
</comment>
<gene>
    <name evidence="2" type="ORF">WH50_01600</name>
</gene>
<protein>
    <submittedName>
        <fullName evidence="2">Uncharacterized protein</fullName>
    </submittedName>
</protein>
<keyword evidence="3" id="KW-1185">Reference proteome</keyword>
<keyword evidence="1" id="KW-0472">Membrane</keyword>
<keyword evidence="1" id="KW-0812">Transmembrane</keyword>
<evidence type="ECO:0000313" key="2">
    <source>
        <dbReference type="EMBL" id="PXF32877.1"/>
    </source>
</evidence>
<evidence type="ECO:0000256" key="1">
    <source>
        <dbReference type="SAM" id="Phobius"/>
    </source>
</evidence>
<dbReference type="Proteomes" id="UP000248090">
    <property type="component" value="Unassembled WGS sequence"/>
</dbReference>
<name>A0ABX5M1S1_9GAMM</name>
<sequence length="194" mass="21686">MLSFYRNKGFWIGSALVLPVLLVVGNYGYKIMTSVYNTDFGNGLVIYADDYVRSGKWVFDCSYSRLISREPLPVPLLELSRAKDISFSTNLSSSNKGDTTLAKEVINAVTSTPGWYNGLRYLYSGLDENSDLTFHSYDMVTQYQAQPWAIRVGQDIEFDGTSSFNINAFPYDPATYVDYAKAMEEAASSCSVPQ</sequence>
<accession>A0ABX5M1S1</accession>
<reference evidence="2 3" key="1">
    <citation type="submission" date="2015-03" db="EMBL/GenBank/DDBJ databases">
        <authorList>
            <person name="Krishnan R."/>
            <person name="Midha S."/>
            <person name="Patil P.B."/>
            <person name="Rameshkumar N."/>
        </authorList>
    </citation>
    <scope>NUCLEOTIDE SEQUENCE [LARGE SCALE GENOMIC DNA]</scope>
    <source>
        <strain evidence="2 3">L1E11</strain>
    </source>
</reference>
<dbReference type="EMBL" id="LAPT01000005">
    <property type="protein sequence ID" value="PXF32877.1"/>
    <property type="molecule type" value="Genomic_DNA"/>
</dbReference>
<evidence type="ECO:0000313" key="3">
    <source>
        <dbReference type="Proteomes" id="UP000248090"/>
    </source>
</evidence>
<organism evidence="2 3">
    <name type="scientific">Pokkaliibacter plantistimulans</name>
    <dbReference type="NCBI Taxonomy" id="1635171"/>
    <lineage>
        <taxon>Bacteria</taxon>
        <taxon>Pseudomonadati</taxon>
        <taxon>Pseudomonadota</taxon>
        <taxon>Gammaproteobacteria</taxon>
        <taxon>Oceanospirillales</taxon>
        <taxon>Balneatrichaceae</taxon>
        <taxon>Pokkaliibacter</taxon>
    </lineage>
</organism>
<proteinExistence type="predicted"/>
<keyword evidence="1" id="KW-1133">Transmembrane helix</keyword>
<dbReference type="RefSeq" id="WP_110185741.1">
    <property type="nucleotide sequence ID" value="NZ_CP177354.1"/>
</dbReference>
<feature type="transmembrane region" description="Helical" evidence="1">
    <location>
        <begin position="9"/>
        <end position="29"/>
    </location>
</feature>